<feature type="domain" description="GmrSD restriction endonucleases N-terminal" evidence="1">
    <location>
        <begin position="9"/>
        <end position="146"/>
    </location>
</feature>
<gene>
    <name evidence="2" type="ORF">ISP17_10350</name>
</gene>
<dbReference type="PANTHER" id="PTHR39639">
    <property type="entry name" value="CHROMOSOME 16, WHOLE GENOME SHOTGUN SEQUENCE"/>
    <property type="match status" value="1"/>
</dbReference>
<dbReference type="PANTHER" id="PTHR39639:SF1">
    <property type="entry name" value="DUF262 DOMAIN-CONTAINING PROTEIN"/>
    <property type="match status" value="1"/>
</dbReference>
<dbReference type="InterPro" id="IPR004919">
    <property type="entry name" value="GmrSD_N"/>
</dbReference>
<evidence type="ECO:0000313" key="2">
    <source>
        <dbReference type="EMBL" id="MFK2904367.1"/>
    </source>
</evidence>
<organism evidence="2 3">
    <name type="scientific">Dyella ginsengisoli</name>
    <dbReference type="NCBI Taxonomy" id="363848"/>
    <lineage>
        <taxon>Bacteria</taxon>
        <taxon>Pseudomonadati</taxon>
        <taxon>Pseudomonadota</taxon>
        <taxon>Gammaproteobacteria</taxon>
        <taxon>Lysobacterales</taxon>
        <taxon>Rhodanobacteraceae</taxon>
        <taxon>Dyella</taxon>
    </lineage>
</organism>
<name>A0ABW8JT88_9GAMM</name>
<evidence type="ECO:0000259" key="1">
    <source>
        <dbReference type="Pfam" id="PF03235"/>
    </source>
</evidence>
<dbReference type="Pfam" id="PF03235">
    <property type="entry name" value="GmrSD_N"/>
    <property type="match status" value="1"/>
</dbReference>
<evidence type="ECO:0000313" key="3">
    <source>
        <dbReference type="Proteomes" id="UP001620460"/>
    </source>
</evidence>
<dbReference type="EMBL" id="JADIKM010000003">
    <property type="protein sequence ID" value="MFK2904367.1"/>
    <property type="molecule type" value="Genomic_DNA"/>
</dbReference>
<sequence length="346" mass="40617">MVASDDYRLDPEFQRRHRWDDEKKSRLIESFIMNVPIPPIFLYEVGYAKYEVMDGLQRLTAIADFYGERLVLTGLEEWSELNGRTYKTLPDAVRRGVDRRYLSSVVLLQETASNPAEAQRLKQLVFERINSGGVSLSHQESRNAIFDGPMNRLCLQLSRTPALCETWGIPSPTADEAAGGEINPLARQNEFFRQMTDVELVLRFFAYRQRLQNQEGSLKVFLDEYLQKANLLTDETLDQLKELFVETINLAEALFGEKAFYLWRKRVTGWGWYRRPTTSVYDPMMFALSRFRFARALLISRKDALQDAIREMYERDYAQFEGRYTNRENLRRRNELFVEVFEKFAA</sequence>
<comment type="caution">
    <text evidence="2">The sequence shown here is derived from an EMBL/GenBank/DDBJ whole genome shotgun (WGS) entry which is preliminary data.</text>
</comment>
<accession>A0ABW8JT88</accession>
<protein>
    <submittedName>
        <fullName evidence="2">DUF262 domain-containing protein</fullName>
    </submittedName>
</protein>
<dbReference type="Proteomes" id="UP001620460">
    <property type="component" value="Unassembled WGS sequence"/>
</dbReference>
<keyword evidence="3" id="KW-1185">Reference proteome</keyword>
<reference evidence="2 3" key="1">
    <citation type="submission" date="2020-10" db="EMBL/GenBank/DDBJ databases">
        <title>Phylogeny of dyella-like bacteria.</title>
        <authorList>
            <person name="Fu J."/>
        </authorList>
    </citation>
    <scope>NUCLEOTIDE SEQUENCE [LARGE SCALE GENOMIC DNA]</scope>
    <source>
        <strain evidence="2 3">Gsoil3046</strain>
    </source>
</reference>
<proteinExistence type="predicted"/>